<dbReference type="InterPro" id="IPR001207">
    <property type="entry name" value="Transposase_mutator"/>
</dbReference>
<gene>
    <name evidence="5" type="ORF">LCGC14_1505380</name>
</gene>
<reference evidence="5" key="1">
    <citation type="journal article" date="2015" name="Nature">
        <title>Complex archaea that bridge the gap between prokaryotes and eukaryotes.</title>
        <authorList>
            <person name="Spang A."/>
            <person name="Saw J.H."/>
            <person name="Jorgensen S.L."/>
            <person name="Zaremba-Niedzwiedzka K."/>
            <person name="Martijn J."/>
            <person name="Lind A.E."/>
            <person name="van Eijk R."/>
            <person name="Schleper C."/>
            <person name="Guy L."/>
            <person name="Ettema T.J."/>
        </authorList>
    </citation>
    <scope>NUCLEOTIDE SEQUENCE</scope>
</reference>
<evidence type="ECO:0008006" key="6">
    <source>
        <dbReference type="Google" id="ProtNLM"/>
    </source>
</evidence>
<evidence type="ECO:0000256" key="4">
    <source>
        <dbReference type="SAM" id="MobiDB-lite"/>
    </source>
</evidence>
<dbReference type="GO" id="GO:0004803">
    <property type="term" value="F:transposase activity"/>
    <property type="evidence" value="ECO:0007669"/>
    <property type="project" value="InterPro"/>
</dbReference>
<comment type="caution">
    <text evidence="5">The sequence shown here is derived from an EMBL/GenBank/DDBJ whole genome shotgun (WGS) entry which is preliminary data.</text>
</comment>
<name>A0A0F9JNM1_9ZZZZ</name>
<sequence>MTDTTMPLIELLRKHDEEDFLRAVSEAVLQLLMEHDVEGQIGAGRHERSDGRLTYRNVPASKPSSNSPTRSVRGNDILVIARPHEPVRCIPEAGSARWRSCPRRAQQPRDRGG</sequence>
<dbReference type="GO" id="GO:0003677">
    <property type="term" value="F:DNA binding"/>
    <property type="evidence" value="ECO:0007669"/>
    <property type="project" value="UniProtKB-KW"/>
</dbReference>
<dbReference type="EMBL" id="LAZR01010980">
    <property type="protein sequence ID" value="KKM64036.1"/>
    <property type="molecule type" value="Genomic_DNA"/>
</dbReference>
<evidence type="ECO:0000256" key="1">
    <source>
        <dbReference type="ARBA" id="ARBA00022578"/>
    </source>
</evidence>
<feature type="compositionally biased region" description="Basic and acidic residues" evidence="4">
    <location>
        <begin position="42"/>
        <end position="53"/>
    </location>
</feature>
<evidence type="ECO:0000256" key="3">
    <source>
        <dbReference type="ARBA" id="ARBA00023172"/>
    </source>
</evidence>
<feature type="region of interest" description="Disordered" evidence="4">
    <location>
        <begin position="42"/>
        <end position="74"/>
    </location>
</feature>
<dbReference type="GO" id="GO:0006313">
    <property type="term" value="P:DNA transposition"/>
    <property type="evidence" value="ECO:0007669"/>
    <property type="project" value="InterPro"/>
</dbReference>
<proteinExistence type="predicted"/>
<keyword evidence="1" id="KW-0815">Transposition</keyword>
<evidence type="ECO:0000313" key="5">
    <source>
        <dbReference type="EMBL" id="KKM64036.1"/>
    </source>
</evidence>
<protein>
    <recommendedName>
        <fullName evidence="6">Mutator family transposase</fullName>
    </recommendedName>
</protein>
<dbReference type="Pfam" id="PF00872">
    <property type="entry name" value="Transposase_mut"/>
    <property type="match status" value="1"/>
</dbReference>
<evidence type="ECO:0000256" key="2">
    <source>
        <dbReference type="ARBA" id="ARBA00023125"/>
    </source>
</evidence>
<keyword evidence="3" id="KW-0233">DNA recombination</keyword>
<feature type="region of interest" description="Disordered" evidence="4">
    <location>
        <begin position="93"/>
        <end position="113"/>
    </location>
</feature>
<accession>A0A0F9JNM1</accession>
<dbReference type="AlphaFoldDB" id="A0A0F9JNM1"/>
<keyword evidence="2" id="KW-0238">DNA-binding</keyword>
<organism evidence="5">
    <name type="scientific">marine sediment metagenome</name>
    <dbReference type="NCBI Taxonomy" id="412755"/>
    <lineage>
        <taxon>unclassified sequences</taxon>
        <taxon>metagenomes</taxon>
        <taxon>ecological metagenomes</taxon>
    </lineage>
</organism>
<feature type="compositionally biased region" description="Polar residues" evidence="4">
    <location>
        <begin position="62"/>
        <end position="72"/>
    </location>
</feature>